<dbReference type="SUPFAM" id="SSF47781">
    <property type="entry name" value="RuvA domain 2-like"/>
    <property type="match status" value="2"/>
</dbReference>
<dbReference type="Gene3D" id="1.10.3500.10">
    <property type="entry name" value="Tex N-terminal region-like"/>
    <property type="match status" value="1"/>
</dbReference>
<accession>A0ABY5CSS2</accession>
<dbReference type="InterPro" id="IPR032639">
    <property type="entry name" value="Tex_YqgF"/>
</dbReference>
<dbReference type="PANTHER" id="PTHR10724">
    <property type="entry name" value="30S RIBOSOMAL PROTEIN S1"/>
    <property type="match status" value="1"/>
</dbReference>
<dbReference type="CDD" id="cd05685">
    <property type="entry name" value="S1_Tex"/>
    <property type="match status" value="1"/>
</dbReference>
<dbReference type="InterPro" id="IPR041692">
    <property type="entry name" value="HHH_9"/>
</dbReference>
<dbReference type="InterPro" id="IPR012337">
    <property type="entry name" value="RNaseH-like_sf"/>
</dbReference>
<dbReference type="Pfam" id="PF09371">
    <property type="entry name" value="Tex_N"/>
    <property type="match status" value="1"/>
</dbReference>
<dbReference type="PROSITE" id="PS50126">
    <property type="entry name" value="S1"/>
    <property type="match status" value="1"/>
</dbReference>
<dbReference type="SMART" id="SM00316">
    <property type="entry name" value="S1"/>
    <property type="match status" value="1"/>
</dbReference>
<reference evidence="3" key="1">
    <citation type="journal article" date="2022" name="BMC Genomics">
        <title>Genome sequence of the entomopathogenic Serratia entomophila isolate 626 and characterisation of the species specific itaconate degradation pathway.</title>
        <authorList>
            <person name="Vaughan A.L."/>
            <person name="Altermann E."/>
            <person name="Glare T.R."/>
            <person name="Hurst M.R.H."/>
        </authorList>
    </citation>
    <scope>NUCLEOTIDE SEQUENCE</scope>
    <source>
        <strain evidence="3">626</strain>
    </source>
</reference>
<evidence type="ECO:0000313" key="3">
    <source>
        <dbReference type="EMBL" id="USV00727.1"/>
    </source>
</evidence>
<sequence length="776" mass="85144">MNDPLSRIIATELQARPEQVDSAIRLLDEGNTVPFIARYRKEVTGGLDDTQLRQLETRLGYLRELEDRRQTILKSIDEQGKLTEQLAGAINATLSKTELEDLYLPYKPKRRTRGQIAIEAGLEPLADTLWQDPQQQPELLAESYVNADKGVADVKAALDGARYILMERFAEDATLLAKVRNYLWKNAHLVSKVVEGKEEEGAKFRDYFDHHEPISQVPSHRALAMFRGRNEGVLQLALNADPQFEEAPRESQGEQIIINHLDLRLNDAPADAWRKAVVNWTWRIKVLLHLETELMGTVRERAEDEAINVFARNMQDLLMAAPAGMRATMGLDPGLRTGVKVAVVDATGKLVATDTVYPHTGQAAKAAAIVAALCIKHKVELVAIGNGTASRETERFYLDLQKQFSDVKAQKVIVSEAGASVYSASELAALEFPNLDVSLRGAVSIARRLQDPLAELVKIDPKSIGVGQYQHDVSQSQLAKKLDSVVEDCVNAVGVDLNTASVPLLTRVAGLTRMMAQNIVNWRDENGRFSNREQLLKVSRLGPKAFEQCAGFLRINHGDNPLDASTVHPETYPVVERILAATQQALQDLMGNSSAVRSLKASDFTDEKFGMPTVTDILKELEKPGRDPRPEFKTATFAEGVETLNDLQPGMVLEGSVTNVTNFGAFVDIGVHQDGLVHISSLADKFVEDPHTVVKAGDIVKVKVMEVDLQRKRIALSMRLDEQPGEGSPRRGGGTAAPARDNANRAPANKTKPRASAPAGNSAMGDALAAAFGKKR</sequence>
<dbReference type="SUPFAM" id="SSF158832">
    <property type="entry name" value="Tex N-terminal region-like"/>
    <property type="match status" value="1"/>
</dbReference>
<dbReference type="InterPro" id="IPR006641">
    <property type="entry name" value="YqgF/RNaseH-like_dom"/>
</dbReference>
<feature type="region of interest" description="Disordered" evidence="1">
    <location>
        <begin position="718"/>
        <end position="776"/>
    </location>
</feature>
<dbReference type="SUPFAM" id="SSF50249">
    <property type="entry name" value="Nucleic acid-binding proteins"/>
    <property type="match status" value="1"/>
</dbReference>
<organism evidence="3 4">
    <name type="scientific">Serratia entomophila</name>
    <dbReference type="NCBI Taxonomy" id="42906"/>
    <lineage>
        <taxon>Bacteria</taxon>
        <taxon>Pseudomonadati</taxon>
        <taxon>Pseudomonadota</taxon>
        <taxon>Gammaproteobacteria</taxon>
        <taxon>Enterobacterales</taxon>
        <taxon>Yersiniaceae</taxon>
        <taxon>Serratia</taxon>
    </lineage>
</organism>
<dbReference type="Pfam" id="PF00575">
    <property type="entry name" value="S1"/>
    <property type="match status" value="1"/>
</dbReference>
<name>A0ABY5CSS2_9GAMM</name>
<dbReference type="Gene3D" id="1.10.150.310">
    <property type="entry name" value="Tex RuvX-like domain-like"/>
    <property type="match status" value="1"/>
</dbReference>
<dbReference type="SUPFAM" id="SSF53098">
    <property type="entry name" value="Ribonuclease H-like"/>
    <property type="match status" value="1"/>
</dbReference>
<feature type="domain" description="S1 motif" evidence="2">
    <location>
        <begin position="650"/>
        <end position="719"/>
    </location>
</feature>
<dbReference type="InterPro" id="IPR044146">
    <property type="entry name" value="S1_Tex"/>
</dbReference>
<keyword evidence="4" id="KW-1185">Reference proteome</keyword>
<dbReference type="Pfam" id="PF16921">
    <property type="entry name" value="Tex_YqgF"/>
    <property type="match status" value="1"/>
</dbReference>
<evidence type="ECO:0000259" key="2">
    <source>
        <dbReference type="PROSITE" id="PS50126"/>
    </source>
</evidence>
<dbReference type="Pfam" id="PF12836">
    <property type="entry name" value="HHH_3"/>
    <property type="match status" value="1"/>
</dbReference>
<protein>
    <submittedName>
        <fullName evidence="3">RNA-binding transcriptional accessory protein</fullName>
    </submittedName>
</protein>
<dbReference type="Pfam" id="PF17674">
    <property type="entry name" value="HHH_9"/>
    <property type="match status" value="1"/>
</dbReference>
<dbReference type="InterPro" id="IPR037027">
    <property type="entry name" value="YqgF/RNaseH-like_dom_sf"/>
</dbReference>
<dbReference type="Gene3D" id="1.10.10.650">
    <property type="entry name" value="RuvA domain 2-like"/>
    <property type="match status" value="1"/>
</dbReference>
<evidence type="ECO:0000256" key="1">
    <source>
        <dbReference type="SAM" id="MobiDB-lite"/>
    </source>
</evidence>
<dbReference type="InterPro" id="IPR012340">
    <property type="entry name" value="NA-bd_OB-fold"/>
</dbReference>
<dbReference type="InterPro" id="IPR023323">
    <property type="entry name" value="Tex-like_dom_sf"/>
</dbReference>
<dbReference type="InterPro" id="IPR018974">
    <property type="entry name" value="Tex-like_N"/>
</dbReference>
<dbReference type="GeneID" id="75020401"/>
<dbReference type="Pfam" id="PF22706">
    <property type="entry name" value="Tex_central_region"/>
    <property type="match status" value="1"/>
</dbReference>
<evidence type="ECO:0000313" key="4">
    <source>
        <dbReference type="Proteomes" id="UP001056873"/>
    </source>
</evidence>
<dbReference type="InterPro" id="IPR003029">
    <property type="entry name" value="S1_domain"/>
</dbReference>
<dbReference type="RefSeq" id="WP_234587431.1">
    <property type="nucleotide sequence ID" value="NZ_CAMIPG010000010.1"/>
</dbReference>
<gene>
    <name evidence="3" type="ORF">KFQ06_22375</name>
</gene>
<dbReference type="SMART" id="SM00732">
    <property type="entry name" value="YqgFc"/>
    <property type="match status" value="1"/>
</dbReference>
<dbReference type="InterPro" id="IPR023319">
    <property type="entry name" value="Tex-like_HTH_dom_sf"/>
</dbReference>
<dbReference type="InterPro" id="IPR010994">
    <property type="entry name" value="RuvA_2-like"/>
</dbReference>
<dbReference type="EMBL" id="CP074347">
    <property type="protein sequence ID" value="USV00727.1"/>
    <property type="molecule type" value="Genomic_DNA"/>
</dbReference>
<dbReference type="InterPro" id="IPR055179">
    <property type="entry name" value="Tex-like_central_region"/>
</dbReference>
<feature type="compositionally biased region" description="Low complexity" evidence="1">
    <location>
        <begin position="736"/>
        <end position="749"/>
    </location>
</feature>
<dbReference type="Gene3D" id="2.40.50.140">
    <property type="entry name" value="Nucleic acid-binding proteins"/>
    <property type="match status" value="1"/>
</dbReference>
<dbReference type="Proteomes" id="UP001056873">
    <property type="component" value="Chromosome"/>
</dbReference>
<dbReference type="PANTHER" id="PTHR10724:SF10">
    <property type="entry name" value="S1 RNA-BINDING DOMAIN-CONTAINING PROTEIN 1"/>
    <property type="match status" value="1"/>
</dbReference>
<proteinExistence type="predicted"/>
<dbReference type="InterPro" id="IPR050437">
    <property type="entry name" value="Ribos_protein_bS1-like"/>
</dbReference>
<dbReference type="Gene3D" id="3.30.420.140">
    <property type="entry name" value="YqgF/RNase H-like domain"/>
    <property type="match status" value="1"/>
</dbReference>